<dbReference type="InterPro" id="IPR036890">
    <property type="entry name" value="HATPase_C_sf"/>
</dbReference>
<evidence type="ECO:0000259" key="10">
    <source>
        <dbReference type="PROSITE" id="PS50109"/>
    </source>
</evidence>
<keyword evidence="8" id="KW-0472">Membrane</keyword>
<dbReference type="SMART" id="SM00448">
    <property type="entry name" value="REC"/>
    <property type="match status" value="1"/>
</dbReference>
<comment type="catalytic activity">
    <reaction evidence="1">
        <text>ATP + protein L-histidine = ADP + protein N-phospho-L-histidine.</text>
        <dbReference type="EC" id="2.7.13.3"/>
    </reaction>
</comment>
<dbReference type="PROSITE" id="PS00041">
    <property type="entry name" value="HTH_ARAC_FAMILY_1"/>
    <property type="match status" value="1"/>
</dbReference>
<name>A0A3L9YV76_9FLAO</name>
<dbReference type="InterPro" id="IPR003661">
    <property type="entry name" value="HisK_dim/P_dom"/>
</dbReference>
<feature type="domain" description="Response regulatory" evidence="11">
    <location>
        <begin position="1051"/>
        <end position="1166"/>
    </location>
</feature>
<dbReference type="Gene3D" id="2.60.40.10">
    <property type="entry name" value="Immunoglobulins"/>
    <property type="match status" value="1"/>
</dbReference>
<feature type="modified residue" description="4-aspartylphosphate" evidence="7">
    <location>
        <position position="1099"/>
    </location>
</feature>
<dbReference type="InterPro" id="IPR018062">
    <property type="entry name" value="HTH_AraC-typ_CS"/>
</dbReference>
<dbReference type="SMART" id="SM00388">
    <property type="entry name" value="HisKA"/>
    <property type="match status" value="1"/>
</dbReference>
<dbReference type="SUPFAM" id="SSF52172">
    <property type="entry name" value="CheY-like"/>
    <property type="match status" value="1"/>
</dbReference>
<dbReference type="SUPFAM" id="SSF47384">
    <property type="entry name" value="Homodimeric domain of signal transducing histidine kinase"/>
    <property type="match status" value="1"/>
</dbReference>
<dbReference type="PROSITE" id="PS50110">
    <property type="entry name" value="RESPONSE_REGULATORY"/>
    <property type="match status" value="1"/>
</dbReference>
<keyword evidence="6" id="KW-0804">Transcription</keyword>
<dbReference type="EC" id="2.7.13.3" evidence="2"/>
<evidence type="ECO:0000256" key="7">
    <source>
        <dbReference type="PROSITE-ProRule" id="PRU00169"/>
    </source>
</evidence>
<evidence type="ECO:0000259" key="11">
    <source>
        <dbReference type="PROSITE" id="PS50110"/>
    </source>
</evidence>
<dbReference type="GO" id="GO:0000155">
    <property type="term" value="F:phosphorelay sensor kinase activity"/>
    <property type="evidence" value="ECO:0007669"/>
    <property type="project" value="InterPro"/>
</dbReference>
<dbReference type="SUPFAM" id="SSF55874">
    <property type="entry name" value="ATPase domain of HSP90 chaperone/DNA topoisomerase II/histidine kinase"/>
    <property type="match status" value="1"/>
</dbReference>
<keyword evidence="4" id="KW-0805">Transcription regulation</keyword>
<feature type="domain" description="HTH araC/xylS-type" evidence="9">
    <location>
        <begin position="1198"/>
        <end position="1297"/>
    </location>
</feature>
<organism evidence="12 13">
    <name type="scientific">Ulvibacter antarcticus</name>
    <dbReference type="NCBI Taxonomy" id="442714"/>
    <lineage>
        <taxon>Bacteria</taxon>
        <taxon>Pseudomonadati</taxon>
        <taxon>Bacteroidota</taxon>
        <taxon>Flavobacteriia</taxon>
        <taxon>Flavobacteriales</taxon>
        <taxon>Flavobacteriaceae</taxon>
        <taxon>Ulvibacter</taxon>
    </lineage>
</organism>
<dbReference type="Pfam" id="PF00512">
    <property type="entry name" value="HisKA"/>
    <property type="match status" value="1"/>
</dbReference>
<gene>
    <name evidence="12" type="ORF">BXY75_1094</name>
</gene>
<feature type="transmembrane region" description="Helical" evidence="8">
    <location>
        <begin position="745"/>
        <end position="767"/>
    </location>
</feature>
<keyword evidence="3 7" id="KW-0597">Phosphoprotein</keyword>
<dbReference type="InterPro" id="IPR036097">
    <property type="entry name" value="HisK_dim/P_sf"/>
</dbReference>
<sequence>MFSQNQKQFSFSQLSVNDGLSQNSVVSIAQDSTGYLWFATQDGLNKYNGNEFKYYPKLFEDITKENYSKLGKIYIDRKNEIYLITKDKILEKYDPKIDSFRSIPKFKDPSVIYQDSQFTNWVGTYGNGLYRSSERDTLQLLQGSDIIKGIFAISEYNDKLTIAASGALFEMDKDDFSYKSITLSTENEDVNFSSLVVDGENKLWVGTFGYGLYYKTNTDTSLTLFKGFGKDYELPPNLNILSLLIDSQDRLWIATYGNGVYLIDFRTKSINAFRTQPNNPRALQYDDILSSFEDYTGTVWLGTDGTGLSYFDEHLSKFNTLTNASTPSSIEVDVARAITMDSKGVLWIGTSGKGLTSFNPKTGSFKSFKHDVNTKNSISSDRVMSLYNDQNGLWIGFQDEGLMIYNHGIFRKYNSESQPALTAATIWCIYKDSKSRYWLGTRDDGLIQFDPVSGVLKQYTYDKQNKSSISSNNIRVITQGANNELWIGTENDGINRFNISEESFERQENPLVKNVKSLYFDRNNLWIGTNGKGLIHFDPGTKKYAQYSLKQGLPNNVIYAILPDSDNNLWLSSNRGITRFSMLDSEDTREITNYSDYDGLQALEFNTGASFQDENGYLYFGGLNGLNWFKPSSLSPNPIPPRTVFSKLEVFNEEVDYTKKSIFNYKENTFTFSYAGLHFSQPERNLYKYQLINYDAGWSEPSYENAAHYTNLPSGDYTFTVVSSNYDGAWDESPSQYSFTINPPWYLTLWAKIAYLLIFLALLIAIYKYLKWRWHMQIQLQLEHRETERLKRLDELKTKLYTNISHEFRTPLTLISGPVQQLISSSRINDKDKSSLQIIESSAERMLRLVNQLLNLSQLETGDVTLEVGNHDLKAQIVQILEVFNLSANEKGIKIKADVLVISETWYDRDVLEKILFNLLSNAVKYSPENSVVGFSAIQKGNALEIEVENPNEDLSESDFRKLFTRFFKKDKNSEGVGIGLSLIKGLVMLSNGTIKAFRKDPSNLVFAVSLPVSKNSYQANSISKSTSIPFDFLKNENGDIFVNSSEEKPEILLVEDNDEVRNYLKSIFEEDFVIILAKDGLDGIKKAIKHVPDLIISDIMMPKKNGIELCLTLKEDTRTCHIPIIMLTAKTDKSTELKSLRNKADDFISKPFNADVILQKALNMVSHMAELRKRYSQNVYLRPKDIAVVDMDTEFLEAVQQLIDTRFTETDFTSEDFAAALNMSRMQLHRKLKALTGLSTSEFIRSQRLKTAVKLLVDSDLTVSEIAYSVGFNAPSYFTKCFKELYDCSPTEYVKSNGYK</sequence>
<reference evidence="12 13" key="1">
    <citation type="submission" date="2018-10" db="EMBL/GenBank/DDBJ databases">
        <title>Genomic Encyclopedia of Archaeal and Bacterial Type Strains, Phase II (KMG-II): from individual species to whole genera.</title>
        <authorList>
            <person name="Goeker M."/>
        </authorList>
    </citation>
    <scope>NUCLEOTIDE SEQUENCE [LARGE SCALE GENOMIC DNA]</scope>
    <source>
        <strain evidence="12 13">DSM 23424</strain>
    </source>
</reference>
<dbReference type="InterPro" id="IPR001789">
    <property type="entry name" value="Sig_transdc_resp-reg_receiver"/>
</dbReference>
<dbReference type="SMART" id="SM00387">
    <property type="entry name" value="HATPase_c"/>
    <property type="match status" value="1"/>
</dbReference>
<dbReference type="FunFam" id="1.10.287.130:FF:000045">
    <property type="entry name" value="Two-component system sensor histidine kinase/response regulator"/>
    <property type="match status" value="1"/>
</dbReference>
<evidence type="ECO:0000256" key="1">
    <source>
        <dbReference type="ARBA" id="ARBA00000085"/>
    </source>
</evidence>
<dbReference type="PROSITE" id="PS01124">
    <property type="entry name" value="HTH_ARAC_FAMILY_2"/>
    <property type="match status" value="1"/>
</dbReference>
<dbReference type="InterPro" id="IPR011123">
    <property type="entry name" value="Y_Y_Y"/>
</dbReference>
<dbReference type="PANTHER" id="PTHR43547">
    <property type="entry name" value="TWO-COMPONENT HISTIDINE KINASE"/>
    <property type="match status" value="1"/>
</dbReference>
<dbReference type="InterPro" id="IPR003594">
    <property type="entry name" value="HATPase_dom"/>
</dbReference>
<evidence type="ECO:0000313" key="12">
    <source>
        <dbReference type="EMBL" id="RMA64224.1"/>
    </source>
</evidence>
<dbReference type="InterPro" id="IPR005467">
    <property type="entry name" value="His_kinase_dom"/>
</dbReference>
<dbReference type="GO" id="GO:0043565">
    <property type="term" value="F:sequence-specific DNA binding"/>
    <property type="evidence" value="ECO:0007669"/>
    <property type="project" value="InterPro"/>
</dbReference>
<keyword evidence="13" id="KW-1185">Reference proteome</keyword>
<feature type="domain" description="Histidine kinase" evidence="10">
    <location>
        <begin position="803"/>
        <end position="1015"/>
    </location>
</feature>
<evidence type="ECO:0000256" key="2">
    <source>
        <dbReference type="ARBA" id="ARBA00012438"/>
    </source>
</evidence>
<proteinExistence type="predicted"/>
<dbReference type="Pfam" id="PF00072">
    <property type="entry name" value="Response_reg"/>
    <property type="match status" value="1"/>
</dbReference>
<dbReference type="Gene3D" id="3.30.565.10">
    <property type="entry name" value="Histidine kinase-like ATPase, C-terminal domain"/>
    <property type="match status" value="1"/>
</dbReference>
<dbReference type="Gene3D" id="1.10.287.130">
    <property type="match status" value="1"/>
</dbReference>
<dbReference type="Gene3D" id="3.40.50.2300">
    <property type="match status" value="1"/>
</dbReference>
<protein>
    <recommendedName>
        <fullName evidence="2">histidine kinase</fullName>
        <ecNumber evidence="2">2.7.13.3</ecNumber>
    </recommendedName>
</protein>
<dbReference type="PROSITE" id="PS50109">
    <property type="entry name" value="HIS_KIN"/>
    <property type="match status" value="1"/>
</dbReference>
<dbReference type="CDD" id="cd00082">
    <property type="entry name" value="HisKA"/>
    <property type="match status" value="1"/>
</dbReference>
<dbReference type="InterPro" id="IPR009057">
    <property type="entry name" value="Homeodomain-like_sf"/>
</dbReference>
<dbReference type="Pfam" id="PF07494">
    <property type="entry name" value="Reg_prop"/>
    <property type="match status" value="4"/>
</dbReference>
<dbReference type="InterPro" id="IPR018060">
    <property type="entry name" value="HTH_AraC"/>
</dbReference>
<dbReference type="CDD" id="cd17574">
    <property type="entry name" value="REC_OmpR"/>
    <property type="match status" value="1"/>
</dbReference>
<dbReference type="InterPro" id="IPR011110">
    <property type="entry name" value="Reg_prop"/>
</dbReference>
<keyword evidence="12" id="KW-0808">Transferase</keyword>
<comment type="caution">
    <text evidence="12">The sequence shown here is derived from an EMBL/GenBank/DDBJ whole genome shotgun (WGS) entry which is preliminary data.</text>
</comment>
<evidence type="ECO:0000256" key="4">
    <source>
        <dbReference type="ARBA" id="ARBA00023015"/>
    </source>
</evidence>
<keyword evidence="5" id="KW-0238">DNA-binding</keyword>
<evidence type="ECO:0000256" key="3">
    <source>
        <dbReference type="ARBA" id="ARBA00022553"/>
    </source>
</evidence>
<dbReference type="SUPFAM" id="SSF46689">
    <property type="entry name" value="Homeodomain-like"/>
    <property type="match status" value="1"/>
</dbReference>
<dbReference type="InterPro" id="IPR015943">
    <property type="entry name" value="WD40/YVTN_repeat-like_dom_sf"/>
</dbReference>
<dbReference type="Gene3D" id="2.130.10.10">
    <property type="entry name" value="YVTN repeat-like/Quinoprotein amine dehydrogenase"/>
    <property type="match status" value="2"/>
</dbReference>
<dbReference type="SMART" id="SM00342">
    <property type="entry name" value="HTH_ARAC"/>
    <property type="match status" value="1"/>
</dbReference>
<keyword evidence="12" id="KW-0418">Kinase</keyword>
<evidence type="ECO:0000256" key="6">
    <source>
        <dbReference type="ARBA" id="ARBA00023163"/>
    </source>
</evidence>
<dbReference type="EMBL" id="REFC01000012">
    <property type="protein sequence ID" value="RMA64224.1"/>
    <property type="molecule type" value="Genomic_DNA"/>
</dbReference>
<dbReference type="PANTHER" id="PTHR43547:SF2">
    <property type="entry name" value="HYBRID SIGNAL TRANSDUCTION HISTIDINE KINASE C"/>
    <property type="match status" value="1"/>
</dbReference>
<dbReference type="GO" id="GO:0003700">
    <property type="term" value="F:DNA-binding transcription factor activity"/>
    <property type="evidence" value="ECO:0007669"/>
    <property type="project" value="InterPro"/>
</dbReference>
<dbReference type="Pfam" id="PF02518">
    <property type="entry name" value="HATPase_c"/>
    <property type="match status" value="1"/>
</dbReference>
<evidence type="ECO:0000256" key="8">
    <source>
        <dbReference type="SAM" id="Phobius"/>
    </source>
</evidence>
<keyword evidence="8" id="KW-0812">Transmembrane</keyword>
<dbReference type="SUPFAM" id="SSF63829">
    <property type="entry name" value="Calcium-dependent phosphotriesterase"/>
    <property type="match status" value="2"/>
</dbReference>
<evidence type="ECO:0000259" key="9">
    <source>
        <dbReference type="PROSITE" id="PS01124"/>
    </source>
</evidence>
<keyword evidence="8" id="KW-1133">Transmembrane helix</keyword>
<dbReference type="InterPro" id="IPR013783">
    <property type="entry name" value="Ig-like_fold"/>
</dbReference>
<accession>A0A3L9YV76</accession>
<dbReference type="Pfam" id="PF07495">
    <property type="entry name" value="Y_Y_Y"/>
    <property type="match status" value="1"/>
</dbReference>
<dbReference type="Pfam" id="PF12833">
    <property type="entry name" value="HTH_18"/>
    <property type="match status" value="1"/>
</dbReference>
<dbReference type="Gene3D" id="1.10.10.60">
    <property type="entry name" value="Homeodomain-like"/>
    <property type="match status" value="2"/>
</dbReference>
<evidence type="ECO:0000313" key="13">
    <source>
        <dbReference type="Proteomes" id="UP000271339"/>
    </source>
</evidence>
<dbReference type="InterPro" id="IPR011006">
    <property type="entry name" value="CheY-like_superfamily"/>
</dbReference>
<evidence type="ECO:0000256" key="5">
    <source>
        <dbReference type="ARBA" id="ARBA00023125"/>
    </source>
</evidence>
<dbReference type="Proteomes" id="UP000271339">
    <property type="component" value="Unassembled WGS sequence"/>
</dbReference>